<organism evidence="6 7">
    <name type="scientific">Flavobacterium haoranii</name>
    <dbReference type="NCBI Taxonomy" id="683124"/>
    <lineage>
        <taxon>Bacteria</taxon>
        <taxon>Pseudomonadati</taxon>
        <taxon>Bacteroidota</taxon>
        <taxon>Flavobacteriia</taxon>
        <taxon>Flavobacteriales</taxon>
        <taxon>Flavobacteriaceae</taxon>
        <taxon>Flavobacterium</taxon>
    </lineage>
</organism>
<comment type="subcellular location">
    <subcellularLocation>
        <location evidence="1">Cell envelope</location>
    </subcellularLocation>
</comment>
<keyword evidence="3" id="KW-1015">Disulfide bond</keyword>
<dbReference type="Proteomes" id="UP000184232">
    <property type="component" value="Unassembled WGS sequence"/>
</dbReference>
<dbReference type="InterPro" id="IPR013740">
    <property type="entry name" value="Redoxin"/>
</dbReference>
<keyword evidence="4" id="KW-0676">Redox-active center</keyword>
<proteinExistence type="predicted"/>
<dbReference type="Pfam" id="PF08534">
    <property type="entry name" value="Redoxin"/>
    <property type="match status" value="1"/>
</dbReference>
<dbReference type="GO" id="GO:0017004">
    <property type="term" value="P:cytochrome complex assembly"/>
    <property type="evidence" value="ECO:0007669"/>
    <property type="project" value="UniProtKB-KW"/>
</dbReference>
<dbReference type="STRING" id="683124.SAMN05444337_1840"/>
<dbReference type="InterPro" id="IPR013766">
    <property type="entry name" value="Thioredoxin_domain"/>
</dbReference>
<dbReference type="PANTHER" id="PTHR42852">
    <property type="entry name" value="THIOL:DISULFIDE INTERCHANGE PROTEIN DSBE"/>
    <property type="match status" value="1"/>
</dbReference>
<dbReference type="OrthoDB" id="743079at2"/>
<name>A0A1M6IQK7_9FLAO</name>
<dbReference type="PANTHER" id="PTHR42852:SF6">
    <property type="entry name" value="THIOL:DISULFIDE INTERCHANGE PROTEIN DSBE"/>
    <property type="match status" value="1"/>
</dbReference>
<sequence length="485" mass="57377">MRVLFIVFLLFQYCFSQNVSIKLKFENVQDSIPILISKSINENPAYFQKDTDTIYTKNNSAVLNFATISAGYLYFSVSRANPGINILYEPNDNIVLNVSKNDNNKYHIHYGGKSSSILIPINQDTIYKYQLLNRKFSPIITNAKTKEEVFNFCLQEYDKELNRINELHDKNKITEEIYKVSILNLQAIALFNFNSIIEDNFRRERYKETKLTEDDFLWILNQNIDFLYPNEEEYEKFSSLTSLLNLSNIARIYKESKRNEKINISNLWEQDSYLNYLPLKYQENYAAYLFLVDALKEEELLQFKKTFPKSKYSSYIEHKIDDKKAIKYQPFDFGYYINGKFEIKTHLKSENISNLIKENFRGKPVFVDLWASYCGPCFQEFSYSEKLFEFFMKHKIEMLYINIDSEKNIKKWYPNIKGSNLEGNHFFASDKIQQSLQELLNEPNGVYIPRYLLFNEKGELVLPSTKKPSEAEELYQQILNALNKV</sequence>
<dbReference type="EMBL" id="FQZH01000003">
    <property type="protein sequence ID" value="SHJ36695.1"/>
    <property type="molecule type" value="Genomic_DNA"/>
</dbReference>
<gene>
    <name evidence="6" type="ORF">SAMN05444337_1840</name>
</gene>
<dbReference type="GO" id="GO:0030313">
    <property type="term" value="C:cell envelope"/>
    <property type="evidence" value="ECO:0007669"/>
    <property type="project" value="UniProtKB-SubCell"/>
</dbReference>
<dbReference type="Gene3D" id="3.40.30.10">
    <property type="entry name" value="Glutaredoxin"/>
    <property type="match status" value="1"/>
</dbReference>
<accession>A0A1M6IQK7</accession>
<dbReference type="AlphaFoldDB" id="A0A1M6IQK7"/>
<evidence type="ECO:0000313" key="7">
    <source>
        <dbReference type="Proteomes" id="UP000184232"/>
    </source>
</evidence>
<dbReference type="RefSeq" id="WP_072784273.1">
    <property type="nucleotide sequence ID" value="NZ_CP045292.1"/>
</dbReference>
<evidence type="ECO:0000259" key="5">
    <source>
        <dbReference type="PROSITE" id="PS51352"/>
    </source>
</evidence>
<evidence type="ECO:0000313" key="6">
    <source>
        <dbReference type="EMBL" id="SHJ36695.1"/>
    </source>
</evidence>
<dbReference type="PROSITE" id="PS51352">
    <property type="entry name" value="THIOREDOXIN_2"/>
    <property type="match status" value="1"/>
</dbReference>
<evidence type="ECO:0000256" key="3">
    <source>
        <dbReference type="ARBA" id="ARBA00023157"/>
    </source>
</evidence>
<evidence type="ECO:0000256" key="2">
    <source>
        <dbReference type="ARBA" id="ARBA00022748"/>
    </source>
</evidence>
<keyword evidence="2" id="KW-0201">Cytochrome c-type biogenesis</keyword>
<reference evidence="6 7" key="1">
    <citation type="submission" date="2016-11" db="EMBL/GenBank/DDBJ databases">
        <authorList>
            <person name="Jaros S."/>
            <person name="Januszkiewicz K."/>
            <person name="Wedrychowicz H."/>
        </authorList>
    </citation>
    <scope>NUCLEOTIDE SEQUENCE [LARGE SCALE GENOMIC DNA]</scope>
    <source>
        <strain evidence="6 7">DSM 22807</strain>
    </source>
</reference>
<evidence type="ECO:0000256" key="1">
    <source>
        <dbReference type="ARBA" id="ARBA00004196"/>
    </source>
</evidence>
<keyword evidence="7" id="KW-1185">Reference proteome</keyword>
<dbReference type="InterPro" id="IPR036249">
    <property type="entry name" value="Thioredoxin-like_sf"/>
</dbReference>
<dbReference type="SUPFAM" id="SSF52833">
    <property type="entry name" value="Thioredoxin-like"/>
    <property type="match status" value="1"/>
</dbReference>
<evidence type="ECO:0000256" key="4">
    <source>
        <dbReference type="ARBA" id="ARBA00023284"/>
    </source>
</evidence>
<dbReference type="GO" id="GO:0016491">
    <property type="term" value="F:oxidoreductase activity"/>
    <property type="evidence" value="ECO:0007669"/>
    <property type="project" value="InterPro"/>
</dbReference>
<feature type="domain" description="Thioredoxin" evidence="5">
    <location>
        <begin position="322"/>
        <end position="484"/>
    </location>
</feature>
<protein>
    <submittedName>
        <fullName evidence="6">Redoxin</fullName>
    </submittedName>
</protein>
<dbReference type="InterPro" id="IPR050553">
    <property type="entry name" value="Thioredoxin_ResA/DsbE_sf"/>
</dbReference>